<gene>
    <name evidence="2" type="ORF">AWRI4233_LOCUS9583</name>
</gene>
<dbReference type="EMBL" id="CAIJEO010000012">
    <property type="protein sequence ID" value="CAD0100758.1"/>
    <property type="molecule type" value="Genomic_DNA"/>
</dbReference>
<feature type="compositionally biased region" description="Basic and acidic residues" evidence="1">
    <location>
        <begin position="106"/>
        <end position="117"/>
    </location>
</feature>
<accession>A0A9N8PLW5</accession>
<keyword evidence="3" id="KW-1185">Reference proteome</keyword>
<dbReference type="AlphaFoldDB" id="A0A9N8PLW5"/>
<proteinExistence type="predicted"/>
<organism evidence="2 3">
    <name type="scientific">Aureobasidium mustum</name>
    <dbReference type="NCBI Taxonomy" id="2773714"/>
    <lineage>
        <taxon>Eukaryota</taxon>
        <taxon>Fungi</taxon>
        <taxon>Dikarya</taxon>
        <taxon>Ascomycota</taxon>
        <taxon>Pezizomycotina</taxon>
        <taxon>Dothideomycetes</taxon>
        <taxon>Dothideomycetidae</taxon>
        <taxon>Dothideales</taxon>
        <taxon>Saccotheciaceae</taxon>
        <taxon>Aureobasidium</taxon>
    </lineage>
</organism>
<protein>
    <submittedName>
        <fullName evidence="2">Uncharacterized protein</fullName>
    </submittedName>
</protein>
<evidence type="ECO:0000256" key="1">
    <source>
        <dbReference type="SAM" id="MobiDB-lite"/>
    </source>
</evidence>
<name>A0A9N8PLW5_9PEZI</name>
<evidence type="ECO:0000313" key="2">
    <source>
        <dbReference type="EMBL" id="CAD0100758.1"/>
    </source>
</evidence>
<sequence>MSTTSSPDTSNYTSLNANQPPNLRYLTNFYSERATDQSRIVYLFRNTGISIKIIVHTKIPVPKFKALLWTWMRNKQLNRMASEGGEVEILVVERFEMGYEGANVEHEDKETAIKGSEEGVEGTDP</sequence>
<evidence type="ECO:0000313" key="3">
    <source>
        <dbReference type="Proteomes" id="UP000714618"/>
    </source>
</evidence>
<comment type="caution">
    <text evidence="2">The sequence shown here is derived from an EMBL/GenBank/DDBJ whole genome shotgun (WGS) entry which is preliminary data.</text>
</comment>
<reference evidence="2" key="1">
    <citation type="submission" date="2020-06" db="EMBL/GenBank/DDBJ databases">
        <authorList>
            <person name="Onetto C."/>
        </authorList>
    </citation>
    <scope>NUCLEOTIDE SEQUENCE</scope>
</reference>
<feature type="region of interest" description="Disordered" evidence="1">
    <location>
        <begin position="106"/>
        <end position="125"/>
    </location>
</feature>
<dbReference type="OrthoDB" id="3884480at2759"/>
<dbReference type="Proteomes" id="UP000714618">
    <property type="component" value="Unassembled WGS sequence"/>
</dbReference>